<feature type="compositionally biased region" description="Polar residues" evidence="1">
    <location>
        <begin position="1"/>
        <end position="13"/>
    </location>
</feature>
<feature type="region of interest" description="Disordered" evidence="1">
    <location>
        <begin position="1"/>
        <end position="20"/>
    </location>
</feature>
<gene>
    <name evidence="2" type="ORF">CURHAP_LOCUS9474</name>
    <name evidence="3" type="ORF">ORAREDHAP_LOCUS9362</name>
</gene>
<keyword evidence="5" id="KW-1185">Reference proteome</keyword>
<sequence length="95" mass="10268">MGQDQTKPANAGSNDIKFRGVEVTDNTGTETGFTHFANRSDGAGKGNNKIEVDDFKARGNKSHVNVLTDFAQRGQVGESGKQENKENKQLQQASN</sequence>
<evidence type="ECO:0000256" key="1">
    <source>
        <dbReference type="SAM" id="MobiDB-lite"/>
    </source>
</evidence>
<dbReference type="Proteomes" id="UP000507222">
    <property type="component" value="Unassembled WGS sequence"/>
</dbReference>
<reference evidence="5" key="1">
    <citation type="journal article" date="2020" name="Genome Biol.">
        <title>Gamete binning: chromosome-level and haplotype-resolved genome assembly enabled by high-throughput single-cell sequencing of gamete genomes.</title>
        <authorList>
            <person name="Campoy J.A."/>
            <person name="Sun H."/>
            <person name="Goel M."/>
            <person name="Jiao W.-B."/>
            <person name="Folz-Donahue K."/>
            <person name="Wang N."/>
            <person name="Rubio M."/>
            <person name="Liu C."/>
            <person name="Kukat C."/>
            <person name="Ruiz D."/>
            <person name="Huettel B."/>
            <person name="Schneeberger K."/>
        </authorList>
    </citation>
    <scope>NUCLEOTIDE SEQUENCE [LARGE SCALE GENOMIC DNA]</scope>
    <source>
        <strain evidence="5">cv. Rojo Pasion</strain>
    </source>
</reference>
<dbReference type="AlphaFoldDB" id="A0A6J5TUP7"/>
<dbReference type="OrthoDB" id="10368277at2759"/>
<accession>A0A6J5TUP7</accession>
<organism evidence="2 4">
    <name type="scientific">Prunus armeniaca</name>
    <name type="common">Apricot</name>
    <name type="synonym">Armeniaca vulgaris</name>
    <dbReference type="NCBI Taxonomy" id="36596"/>
    <lineage>
        <taxon>Eukaryota</taxon>
        <taxon>Viridiplantae</taxon>
        <taxon>Streptophyta</taxon>
        <taxon>Embryophyta</taxon>
        <taxon>Tracheophyta</taxon>
        <taxon>Spermatophyta</taxon>
        <taxon>Magnoliopsida</taxon>
        <taxon>eudicotyledons</taxon>
        <taxon>Gunneridae</taxon>
        <taxon>Pentapetalae</taxon>
        <taxon>rosids</taxon>
        <taxon>fabids</taxon>
        <taxon>Rosales</taxon>
        <taxon>Rosaceae</taxon>
        <taxon>Amygdaloideae</taxon>
        <taxon>Amygdaleae</taxon>
        <taxon>Prunus</taxon>
    </lineage>
</organism>
<evidence type="ECO:0000313" key="5">
    <source>
        <dbReference type="Proteomes" id="UP000507245"/>
    </source>
</evidence>
<evidence type="ECO:0000313" key="2">
    <source>
        <dbReference type="EMBL" id="CAB4266937.1"/>
    </source>
</evidence>
<dbReference type="Proteomes" id="UP000507245">
    <property type="component" value="Unassembled WGS sequence"/>
</dbReference>
<protein>
    <submittedName>
        <fullName evidence="2">Uncharacterized protein</fullName>
    </submittedName>
</protein>
<reference evidence="2 4" key="2">
    <citation type="submission" date="2020-05" db="EMBL/GenBank/DDBJ databases">
        <authorList>
            <person name="Campoy J."/>
            <person name="Schneeberger K."/>
            <person name="Spophaly S."/>
        </authorList>
    </citation>
    <scope>NUCLEOTIDE SEQUENCE [LARGE SCALE GENOMIC DNA]</scope>
    <source>
        <strain evidence="2">PruArmRojPasFocal</strain>
    </source>
</reference>
<evidence type="ECO:0000313" key="4">
    <source>
        <dbReference type="Proteomes" id="UP000507222"/>
    </source>
</evidence>
<proteinExistence type="predicted"/>
<dbReference type="EMBL" id="CAEKDK010000001">
    <property type="protein sequence ID" value="CAB4266937.1"/>
    <property type="molecule type" value="Genomic_DNA"/>
</dbReference>
<feature type="region of interest" description="Disordered" evidence="1">
    <location>
        <begin position="71"/>
        <end position="95"/>
    </location>
</feature>
<name>A0A6J5TUP7_PRUAR</name>
<dbReference type="EMBL" id="CAEKKB010000001">
    <property type="protein sequence ID" value="CAB4297430.1"/>
    <property type="molecule type" value="Genomic_DNA"/>
</dbReference>
<evidence type="ECO:0000313" key="3">
    <source>
        <dbReference type="EMBL" id="CAB4297430.1"/>
    </source>
</evidence>
<feature type="region of interest" description="Disordered" evidence="1">
    <location>
        <begin position="29"/>
        <end position="50"/>
    </location>
</feature>